<protein>
    <recommendedName>
        <fullName evidence="2">Clr5 domain-containing protein</fullName>
    </recommendedName>
</protein>
<dbReference type="EMBL" id="JABFAI010000124">
    <property type="protein sequence ID" value="KAF4954218.1"/>
    <property type="molecule type" value="Genomic_DNA"/>
</dbReference>
<gene>
    <name evidence="3" type="ORF">FGADI_5431</name>
</gene>
<feature type="domain" description="Clr5" evidence="2">
    <location>
        <begin position="22"/>
        <end position="73"/>
    </location>
</feature>
<organism evidence="3 4">
    <name type="scientific">Fusarium gaditjirri</name>
    <dbReference type="NCBI Taxonomy" id="282569"/>
    <lineage>
        <taxon>Eukaryota</taxon>
        <taxon>Fungi</taxon>
        <taxon>Dikarya</taxon>
        <taxon>Ascomycota</taxon>
        <taxon>Pezizomycotina</taxon>
        <taxon>Sordariomycetes</taxon>
        <taxon>Hypocreomycetidae</taxon>
        <taxon>Hypocreales</taxon>
        <taxon>Nectriaceae</taxon>
        <taxon>Fusarium</taxon>
        <taxon>Fusarium nisikadoi species complex</taxon>
    </lineage>
</organism>
<feature type="compositionally biased region" description="Basic and acidic residues" evidence="1">
    <location>
        <begin position="474"/>
        <end position="485"/>
    </location>
</feature>
<evidence type="ECO:0000256" key="1">
    <source>
        <dbReference type="SAM" id="MobiDB-lite"/>
    </source>
</evidence>
<reference evidence="3" key="1">
    <citation type="journal article" date="2020" name="BMC Genomics">
        <title>Correction to: Identification and distribution of gene clusters required for synthesis of sphingolipid metabolism inhibitors in diverse species of the filamentous fungus Fusarium.</title>
        <authorList>
            <person name="Kim H.S."/>
            <person name="Lohmar J.M."/>
            <person name="Busman M."/>
            <person name="Brown D.W."/>
            <person name="Naumann T.A."/>
            <person name="Divon H.H."/>
            <person name="Lysoe E."/>
            <person name="Uhlig S."/>
            <person name="Proctor R.H."/>
        </authorList>
    </citation>
    <scope>NUCLEOTIDE SEQUENCE</scope>
    <source>
        <strain evidence="3">NRRL 45417</strain>
    </source>
</reference>
<feature type="compositionally biased region" description="Polar residues" evidence="1">
    <location>
        <begin position="525"/>
        <end position="536"/>
    </location>
</feature>
<dbReference type="AlphaFoldDB" id="A0A8H4TAA5"/>
<dbReference type="OrthoDB" id="5085187at2759"/>
<proteinExistence type="predicted"/>
<comment type="caution">
    <text evidence="3">The sequence shown here is derived from an EMBL/GenBank/DDBJ whole genome shotgun (WGS) entry which is preliminary data.</text>
</comment>
<reference evidence="3" key="2">
    <citation type="submission" date="2020-05" db="EMBL/GenBank/DDBJ databases">
        <authorList>
            <person name="Kim H.-S."/>
            <person name="Proctor R.H."/>
            <person name="Brown D.W."/>
        </authorList>
    </citation>
    <scope>NUCLEOTIDE SEQUENCE</scope>
    <source>
        <strain evidence="3">NRRL 45417</strain>
    </source>
</reference>
<name>A0A8H4TAA5_9HYPO</name>
<evidence type="ECO:0000313" key="4">
    <source>
        <dbReference type="Proteomes" id="UP000604273"/>
    </source>
</evidence>
<evidence type="ECO:0000313" key="3">
    <source>
        <dbReference type="EMBL" id="KAF4954218.1"/>
    </source>
</evidence>
<accession>A0A8H4TAA5</accession>
<feature type="compositionally biased region" description="Low complexity" evidence="1">
    <location>
        <begin position="537"/>
        <end position="551"/>
    </location>
</feature>
<sequence>MASSRLTWVYERQDRAKGVPKDVIDEYKDIIRHLYLDQNMTRLEVITRLKDEHGFTVAPSQFAKATKRWGFYKQPRQSKAIVQAIETAMVPEPDPLGAIFEIEVDASAADDENESLFQAVNAPIPDSHIPKDTEDDGDVCMKPSWNTRDTLLETQNDQRTRISTRRYSPADIKTPIRISSVPKVQITSGSGFPLSWILDRKQQIVKKAPDLHLDFLTCCYLFQDSFDFVNGTVHFSIPQFLNLMRIAKSPSMGELTISLLQDFHLLEAAGDANKTSVLPYTSAQDSMLFHAYLFDIYSLIQGWEKQAQRHLGRFREIRDEILASPYRSLKSRLDTWQEAGFLFAFVWGNSQVEISTSSSWWKQIEISGISPTHFLAIICRMIVHNTTISNLEWDHEFASKFVTEQYISLFYLQTIEDLLETCLPIRDLKREFLQHFTRHHTWSKLEPEDNGPIKRVQNYQQRVLDNVIRHSMDSATHHSSVHETSPEATPSQIDARMTQSLSPSSNKSKKSSSRSTNSSYGRQKYLSSLSNNPTMTRSPASGSSRGSSMNSFRRFQAASTAITMRLKDYQGTHMQSLDE</sequence>
<dbReference type="Proteomes" id="UP000604273">
    <property type="component" value="Unassembled WGS sequence"/>
</dbReference>
<dbReference type="Pfam" id="PF14420">
    <property type="entry name" value="Clr5"/>
    <property type="match status" value="1"/>
</dbReference>
<keyword evidence="4" id="KW-1185">Reference proteome</keyword>
<dbReference type="InterPro" id="IPR025676">
    <property type="entry name" value="Clr5_dom"/>
</dbReference>
<feature type="region of interest" description="Disordered" evidence="1">
    <location>
        <begin position="474"/>
        <end position="551"/>
    </location>
</feature>
<evidence type="ECO:0000259" key="2">
    <source>
        <dbReference type="Pfam" id="PF14420"/>
    </source>
</evidence>